<reference evidence="4" key="1">
    <citation type="journal article" date="2023" name="Commun. Biol.">
        <title>Genome analysis of Parmales, the sister group of diatoms, reveals the evolutionary specialization of diatoms from phago-mixotrophs to photoautotrophs.</title>
        <authorList>
            <person name="Ban H."/>
            <person name="Sato S."/>
            <person name="Yoshikawa S."/>
            <person name="Yamada K."/>
            <person name="Nakamura Y."/>
            <person name="Ichinomiya M."/>
            <person name="Sato N."/>
            <person name="Blanc-Mathieu R."/>
            <person name="Endo H."/>
            <person name="Kuwata A."/>
            <person name="Ogata H."/>
        </authorList>
    </citation>
    <scope>NUCLEOTIDE SEQUENCE [LARGE SCALE GENOMIC DNA]</scope>
</reference>
<protein>
    <submittedName>
        <fullName evidence="3">Uncharacterized protein</fullName>
    </submittedName>
</protein>
<dbReference type="InterPro" id="IPR021838">
    <property type="entry name" value="DUF3431"/>
</dbReference>
<dbReference type="OrthoDB" id="426718at2759"/>
<evidence type="ECO:0000256" key="1">
    <source>
        <dbReference type="SAM" id="MobiDB-lite"/>
    </source>
</evidence>
<dbReference type="AlphaFoldDB" id="A0A9W7L8E3"/>
<sequence length="547" mass="60696">MVRPVLAFSLIFFLLTALARDPEPPPEVSLSVYPEDGDCIPGRSTLPLTLSIVLLNVETEVWIEAHSTAEVCIERRDSPVDSNGGEASLVYSNCFPDIFTSLPHPILLPPSKNGAKTTTVNASLIHSGLTLATVTNTYHLTNTFSHCETSPPTIPSPSTFPPNPESLPSLSIRSPRIGDIVSDNDTAIISLSYTELDSSSTSLDGRVICVGYTASAAPPNPPDLVSTVHGCLESTGPFTELKIPESSSRRLLVTLEVELKPVDGGEGGGFAVGQFGMGPSEECESPPPFNSKSILSASDISSSPSAFSSIPLLLVMAHWKEDLSWLESSKYPAVIYHKHPDDSGEAPHFVPHNVAGEASSYLKFIVDYYDILPEALLMLHSHRYAYHQEDILILLSKLNLKSASWAGAYCNINHAVWGYKEDPDRDWMRINWEDWLGEWLGDDYPPTVGDGRSFPHPVLERCCAQFVVGRDRIRKRPREFYEKALEVMYSAKDEEESRKMGLLMEWVWHMIFGEPQVVETTEIQKLVPKLMEHEQMVLRERSWCVDN</sequence>
<dbReference type="Proteomes" id="UP001165065">
    <property type="component" value="Unassembled WGS sequence"/>
</dbReference>
<evidence type="ECO:0000313" key="4">
    <source>
        <dbReference type="Proteomes" id="UP001165065"/>
    </source>
</evidence>
<dbReference type="EMBL" id="BRYA01001016">
    <property type="protein sequence ID" value="GMI37710.1"/>
    <property type="molecule type" value="Genomic_DNA"/>
</dbReference>
<feature type="chain" id="PRO_5040872300" evidence="2">
    <location>
        <begin position="20"/>
        <end position="547"/>
    </location>
</feature>
<dbReference type="PANTHER" id="PTHR37490:SF2">
    <property type="match status" value="1"/>
</dbReference>
<comment type="caution">
    <text evidence="3">The sequence shown here is derived from an EMBL/GenBank/DDBJ whole genome shotgun (WGS) entry which is preliminary data.</text>
</comment>
<feature type="compositionally biased region" description="Pro residues" evidence="1">
    <location>
        <begin position="152"/>
        <end position="165"/>
    </location>
</feature>
<keyword evidence="2" id="KW-0732">Signal</keyword>
<name>A0A9W7L8E3_9STRA</name>
<proteinExistence type="predicted"/>
<evidence type="ECO:0000256" key="2">
    <source>
        <dbReference type="SAM" id="SignalP"/>
    </source>
</evidence>
<feature type="region of interest" description="Disordered" evidence="1">
    <location>
        <begin position="150"/>
        <end position="171"/>
    </location>
</feature>
<dbReference type="Pfam" id="PF11913">
    <property type="entry name" value="DUF3431"/>
    <property type="match status" value="1"/>
</dbReference>
<keyword evidence="4" id="KW-1185">Reference proteome</keyword>
<organism evidence="3 4">
    <name type="scientific">Triparma columacea</name>
    <dbReference type="NCBI Taxonomy" id="722753"/>
    <lineage>
        <taxon>Eukaryota</taxon>
        <taxon>Sar</taxon>
        <taxon>Stramenopiles</taxon>
        <taxon>Ochrophyta</taxon>
        <taxon>Bolidophyceae</taxon>
        <taxon>Parmales</taxon>
        <taxon>Triparmaceae</taxon>
        <taxon>Triparma</taxon>
    </lineage>
</organism>
<evidence type="ECO:0000313" key="3">
    <source>
        <dbReference type="EMBL" id="GMI37710.1"/>
    </source>
</evidence>
<accession>A0A9W7L8E3</accession>
<gene>
    <name evidence="3" type="ORF">TrCOL_g8562</name>
</gene>
<dbReference type="PANTHER" id="PTHR37490">
    <property type="entry name" value="EXPRESSED PROTEIN"/>
    <property type="match status" value="1"/>
</dbReference>
<feature type="signal peptide" evidence="2">
    <location>
        <begin position="1"/>
        <end position="19"/>
    </location>
</feature>